<protein>
    <recommendedName>
        <fullName evidence="2">Glycosyltransferase</fullName>
    </recommendedName>
</protein>
<reference evidence="1" key="1">
    <citation type="journal article" date="2020" name="Nature">
        <title>Giant virus diversity and host interactions through global metagenomics.</title>
        <authorList>
            <person name="Schulz F."/>
            <person name="Roux S."/>
            <person name="Paez-Espino D."/>
            <person name="Jungbluth S."/>
            <person name="Walsh D.A."/>
            <person name="Denef V.J."/>
            <person name="McMahon K.D."/>
            <person name="Konstantinidis K.T."/>
            <person name="Eloe-Fadrosh E.A."/>
            <person name="Kyrpides N.C."/>
            <person name="Woyke T."/>
        </authorList>
    </citation>
    <scope>NUCLEOTIDE SEQUENCE</scope>
    <source>
        <strain evidence="1">GVMAG-S-1102113-118</strain>
    </source>
</reference>
<dbReference type="AlphaFoldDB" id="A0A6C0KBR3"/>
<accession>A0A6C0KBR3</accession>
<organism evidence="1">
    <name type="scientific">viral metagenome</name>
    <dbReference type="NCBI Taxonomy" id="1070528"/>
    <lineage>
        <taxon>unclassified sequences</taxon>
        <taxon>metagenomes</taxon>
        <taxon>organismal metagenomes</taxon>
    </lineage>
</organism>
<proteinExistence type="predicted"/>
<evidence type="ECO:0000313" key="1">
    <source>
        <dbReference type="EMBL" id="QHU14516.1"/>
    </source>
</evidence>
<dbReference type="EMBL" id="MN740841">
    <property type="protein sequence ID" value="QHU14516.1"/>
    <property type="molecule type" value="Genomic_DNA"/>
</dbReference>
<evidence type="ECO:0008006" key="2">
    <source>
        <dbReference type="Google" id="ProtNLM"/>
    </source>
</evidence>
<name>A0A6C0KBR3_9ZZZZ</name>
<sequence>MWSCDIPKSKRKTPLTVVLQSYNNKAEVNYLVDLLETRAKAKVVVLEKGGLRKSDFPRSVTFHRLGNKGRELGAFLWYVSKYHSSLKGSYIFASANIGKHDRIGMICNLLKSRKKFQCRAWGDPDDFDPQDAYDFDLDEYLGQKLLPAVVRPFGAWFEKYVGDWKRYTKRHTPCYNGVFRTHASYLRSRDVKFYRRISKQVNAHNAPEVGHYIERAVSPVFGPI</sequence>